<dbReference type="GO" id="GO:0016757">
    <property type="term" value="F:glycosyltransferase activity"/>
    <property type="evidence" value="ECO:0007669"/>
    <property type="project" value="InterPro"/>
</dbReference>
<dbReference type="Proteomes" id="UP000002489">
    <property type="component" value="Unassembled WGS sequence"/>
</dbReference>
<dbReference type="InterPro" id="IPR002495">
    <property type="entry name" value="Glyco_trans_8"/>
</dbReference>
<dbReference type="VEuPathDB" id="FungiDB:FOXG_09961"/>
<reference evidence="1" key="2">
    <citation type="submission" date="2025-08" db="UniProtKB">
        <authorList>
            <consortium name="EnsemblFungi"/>
        </authorList>
    </citation>
    <scope>IDENTIFICATION</scope>
    <source>
        <strain evidence="1">4287 / CBS 123668 / FGSC 9935 / NRRL 34936</strain>
    </source>
</reference>
<dbReference type="CDD" id="cd02537">
    <property type="entry name" value="GT8_Glycogenin"/>
    <property type="match status" value="1"/>
</dbReference>
<dbReference type="AlphaFoldDB" id="A0A0D2Y120"/>
<dbReference type="STRING" id="426428.A0A0D2Y120"/>
<dbReference type="PANTHER" id="PTHR11183">
    <property type="entry name" value="GLYCOGENIN SUBFAMILY MEMBER"/>
    <property type="match status" value="1"/>
</dbReference>
<name>A0A0D2Y120_FUSOF</name>
<dbReference type="InterPro" id="IPR029044">
    <property type="entry name" value="Nucleotide-diphossugar_trans"/>
</dbReference>
<protein>
    <submittedName>
        <fullName evidence="1">Uncharacterized protein</fullName>
    </submittedName>
</protein>
<dbReference type="Gene3D" id="3.90.550.10">
    <property type="entry name" value="Spore Coat Polysaccharide Biosynthesis Protein SpsA, Chain A"/>
    <property type="match status" value="1"/>
</dbReference>
<evidence type="ECO:0000313" key="2">
    <source>
        <dbReference type="Proteomes" id="UP000002489"/>
    </source>
</evidence>
<sequence length="343" mass="39586">MADNVTRHNAYATLITRDSYLPGVIILAYTLKRKVSIYPIVVLYTPNLPKDAKRVLELEAPKCNMILRECEHLLPPEGVKMTLIAERFADTWTKLRVFELFEYDAVCYLDADMAVLDNMDVVFKVETHLPDDWIAANHVCVCNLDSDSWAPEDWRTENCAYTPLEHPTALTEPLQPTETSPSPHKLLNGGMFIFHPSKGLWDRMLHVFNTTPLLSTFMFPDQDFLAYFFENKWYALGWQYNAIKTMRYWHPNIWRDEEVICLHYIVDKPWAKRVGLDGVAGYKGLDGVTHCWWWQLYQYWEDERTSDGRGGNEAIAILMKLIAPADTMEGGLGYLQVGLPVRA</sequence>
<dbReference type="SUPFAM" id="SSF53448">
    <property type="entry name" value="Nucleotide-diphospho-sugar transferases"/>
    <property type="match status" value="1"/>
</dbReference>
<evidence type="ECO:0000313" key="1">
    <source>
        <dbReference type="EnsemblFungi" id="FOXG_09961P0"/>
    </source>
</evidence>
<proteinExistence type="predicted"/>
<organism evidence="1 2">
    <name type="scientific">Fusarium oxysporum (strain Fo5176)</name>
    <name type="common">Fusarium vascular wilt</name>
    <dbReference type="NCBI Taxonomy" id="660025"/>
    <lineage>
        <taxon>Eukaryota</taxon>
        <taxon>Fungi</taxon>
        <taxon>Dikarya</taxon>
        <taxon>Ascomycota</taxon>
        <taxon>Pezizomycotina</taxon>
        <taxon>Sordariomycetes</taxon>
        <taxon>Hypocreomycetidae</taxon>
        <taxon>Hypocreales</taxon>
        <taxon>Nectriaceae</taxon>
        <taxon>Fusarium</taxon>
        <taxon>Fusarium oxysporum species complex</taxon>
    </lineage>
</organism>
<gene>
    <name evidence="1" type="primary">28951478</name>
</gene>
<dbReference type="EnsemblFungi" id="FOXG_09961T0">
    <property type="protein sequence ID" value="FOXG_09961P0"/>
    <property type="gene ID" value="FOXG_09961"/>
</dbReference>
<reference evidence="2" key="1">
    <citation type="journal article" date="2012" name="Mol. Plant Microbe Interact.">
        <title>A highly conserved effector in Fusarium oxysporum is required for full virulence on Arabidopsis.</title>
        <authorList>
            <person name="Thatcher L.F."/>
            <person name="Gardiner D.M."/>
            <person name="Kazan K."/>
            <person name="Manners J."/>
        </authorList>
    </citation>
    <scope>NUCLEOTIDE SEQUENCE [LARGE SCALE GENOMIC DNA]</scope>
    <source>
        <strain evidence="2">Fo5176</strain>
    </source>
</reference>
<dbReference type="Pfam" id="PF01501">
    <property type="entry name" value="Glyco_transf_8"/>
    <property type="match status" value="1"/>
</dbReference>
<accession>A0A0D2Y120</accession>
<dbReference type="InterPro" id="IPR050587">
    <property type="entry name" value="GNT1/Glycosyltrans_8"/>
</dbReference>